<reference evidence="12" key="1">
    <citation type="submission" date="2013-08" db="EMBL/GenBank/DDBJ databases">
        <authorList>
            <person name="Mendez C."/>
            <person name="Richter M."/>
            <person name="Ferrer M."/>
            <person name="Sanchez J."/>
        </authorList>
    </citation>
    <scope>NUCLEOTIDE SEQUENCE</scope>
</reference>
<name>T1ARA8_9ZZZZ</name>
<organism evidence="12">
    <name type="scientific">mine drainage metagenome</name>
    <dbReference type="NCBI Taxonomy" id="410659"/>
    <lineage>
        <taxon>unclassified sequences</taxon>
        <taxon>metagenomes</taxon>
        <taxon>ecological metagenomes</taxon>
    </lineage>
</organism>
<feature type="transmembrane region" description="Helical" evidence="11">
    <location>
        <begin position="96"/>
        <end position="117"/>
    </location>
</feature>
<comment type="caution">
    <text evidence="12">The sequence shown here is derived from an EMBL/GenBank/DDBJ whole genome shotgun (WGS) entry which is preliminary data.</text>
</comment>
<evidence type="ECO:0000256" key="3">
    <source>
        <dbReference type="ARBA" id="ARBA00022466"/>
    </source>
</evidence>
<dbReference type="AlphaFoldDB" id="T1ARA8"/>
<accession>T1ARA8</accession>
<dbReference type="GO" id="GO:0046872">
    <property type="term" value="F:metal ion binding"/>
    <property type="evidence" value="ECO:0007669"/>
    <property type="project" value="UniProtKB-KW"/>
</dbReference>
<keyword evidence="10 11" id="KW-0472">Membrane</keyword>
<reference evidence="12" key="2">
    <citation type="journal article" date="2014" name="ISME J.">
        <title>Microbial stratification in low pH oxic and suboxic macroscopic growths along an acid mine drainage.</title>
        <authorList>
            <person name="Mendez-Garcia C."/>
            <person name="Mesa V."/>
            <person name="Sprenger R.R."/>
            <person name="Richter M."/>
            <person name="Diez M.S."/>
            <person name="Solano J."/>
            <person name="Bargiela R."/>
            <person name="Golyshina O.V."/>
            <person name="Manteca A."/>
            <person name="Ramos J.L."/>
            <person name="Gallego J.R."/>
            <person name="Llorente I."/>
            <person name="Martins Dos Santos V.A."/>
            <person name="Jensen O.N."/>
            <person name="Pelaez A.I."/>
            <person name="Sanchez J."/>
            <person name="Ferrer M."/>
        </authorList>
    </citation>
    <scope>NUCLEOTIDE SEQUENCE</scope>
</reference>
<keyword evidence="9 11" id="KW-1133">Transmembrane helix</keyword>
<dbReference type="GO" id="GO:0015097">
    <property type="term" value="F:mercury ion transmembrane transporter activity"/>
    <property type="evidence" value="ECO:0007669"/>
    <property type="project" value="InterPro"/>
</dbReference>
<keyword evidence="4" id="KW-1003">Cell membrane</keyword>
<dbReference type="Pfam" id="PF02411">
    <property type="entry name" value="MerT"/>
    <property type="match status" value="1"/>
</dbReference>
<sequence>METTTQNPKKTGSGALLVGGLTALLASTCCLGPLVLVALGFSGAWIGNLTVLEPYRPYFIGAALIAMVFAWRRIYRPATACAPGDVCAVPQVRTTYKVLFWIVAALVLVALTFPYLAPLFY</sequence>
<dbReference type="Gene3D" id="1.10.287.910">
    <property type="entry name" value="bacterial mercury transporter, merf"/>
    <property type="match status" value="1"/>
</dbReference>
<evidence type="ECO:0000313" key="12">
    <source>
        <dbReference type="EMBL" id="EQD43279.1"/>
    </source>
</evidence>
<evidence type="ECO:0000256" key="10">
    <source>
        <dbReference type="ARBA" id="ARBA00023136"/>
    </source>
</evidence>
<feature type="transmembrane region" description="Helical" evidence="11">
    <location>
        <begin position="58"/>
        <end position="75"/>
    </location>
</feature>
<keyword evidence="2" id="KW-0813">Transport</keyword>
<gene>
    <name evidence="12" type="ORF">B1B_13893</name>
</gene>
<feature type="transmembrane region" description="Helical" evidence="11">
    <location>
        <begin position="21"/>
        <end position="46"/>
    </location>
</feature>
<protein>
    <submittedName>
        <fullName evidence="12">Mercuric ion transport protein</fullName>
    </submittedName>
</protein>
<dbReference type="GO" id="GO:0005886">
    <property type="term" value="C:plasma membrane"/>
    <property type="evidence" value="ECO:0007669"/>
    <property type="project" value="UniProtKB-SubCell"/>
</dbReference>
<dbReference type="NCBIfam" id="NF010314">
    <property type="entry name" value="PRK13751.2"/>
    <property type="match status" value="1"/>
</dbReference>
<evidence type="ECO:0000256" key="2">
    <source>
        <dbReference type="ARBA" id="ARBA00022448"/>
    </source>
</evidence>
<dbReference type="InterPro" id="IPR003457">
    <property type="entry name" value="Transprt_MerT"/>
</dbReference>
<keyword evidence="7" id="KW-0479">Metal-binding</keyword>
<evidence type="ECO:0000256" key="1">
    <source>
        <dbReference type="ARBA" id="ARBA00004429"/>
    </source>
</evidence>
<evidence type="ECO:0000256" key="9">
    <source>
        <dbReference type="ARBA" id="ARBA00022989"/>
    </source>
</evidence>
<dbReference type="EMBL" id="AUZY01009159">
    <property type="protein sequence ID" value="EQD43279.1"/>
    <property type="molecule type" value="Genomic_DNA"/>
</dbReference>
<keyword evidence="5" id="KW-0997">Cell inner membrane</keyword>
<evidence type="ECO:0000256" key="4">
    <source>
        <dbReference type="ARBA" id="ARBA00022475"/>
    </source>
</evidence>
<evidence type="ECO:0000256" key="7">
    <source>
        <dbReference type="ARBA" id="ARBA00022723"/>
    </source>
</evidence>
<evidence type="ECO:0000256" key="5">
    <source>
        <dbReference type="ARBA" id="ARBA00022519"/>
    </source>
</evidence>
<keyword evidence="3" id="KW-0475">Mercuric resistance</keyword>
<keyword evidence="8" id="KW-0476">Mercury</keyword>
<evidence type="ECO:0000256" key="6">
    <source>
        <dbReference type="ARBA" id="ARBA00022692"/>
    </source>
</evidence>
<proteinExistence type="predicted"/>
<evidence type="ECO:0000256" key="8">
    <source>
        <dbReference type="ARBA" id="ARBA00022914"/>
    </source>
</evidence>
<comment type="subcellular location">
    <subcellularLocation>
        <location evidence="1">Cell inner membrane</location>
        <topology evidence="1">Multi-pass membrane protein</topology>
    </subcellularLocation>
</comment>
<evidence type="ECO:0000256" key="11">
    <source>
        <dbReference type="SAM" id="Phobius"/>
    </source>
</evidence>
<keyword evidence="6 11" id="KW-0812">Transmembrane</keyword>